<organism evidence="12 13">
    <name type="scientific">Candidatus Aphodomorpha intestinavium</name>
    <dbReference type="NCBI Taxonomy" id="2840672"/>
    <lineage>
        <taxon>Bacteria</taxon>
        <taxon>Bacillati</taxon>
        <taxon>Bacillota</taxon>
        <taxon>Clostridia</taxon>
        <taxon>Eubacteriales</taxon>
        <taxon>Candidatus Aphodomorpha</taxon>
    </lineage>
</organism>
<feature type="region of interest" description="Disordered" evidence="10">
    <location>
        <begin position="731"/>
        <end position="813"/>
    </location>
</feature>
<dbReference type="CDD" id="cd05687">
    <property type="entry name" value="S1_RPS1_repeat_ec1_hs1"/>
    <property type="match status" value="1"/>
</dbReference>
<keyword evidence="4 12" id="KW-0689">Ribosomal protein</keyword>
<dbReference type="PANTHER" id="PTHR10724">
    <property type="entry name" value="30S RIBOSOMAL PROTEIN S1"/>
    <property type="match status" value="1"/>
</dbReference>
<evidence type="ECO:0000256" key="5">
    <source>
        <dbReference type="ARBA" id="ARBA00023004"/>
    </source>
</evidence>
<dbReference type="InterPro" id="IPR035104">
    <property type="entry name" value="Ribosomal_protein_S1-like"/>
</dbReference>
<feature type="binding site" evidence="9">
    <location>
        <position position="220"/>
    </location>
    <ligand>
        <name>dimethylallyl diphosphate</name>
        <dbReference type="ChEBI" id="CHEBI:57623"/>
    </ligand>
</feature>
<dbReference type="CDD" id="cd04465">
    <property type="entry name" value="S1_RPS1_repeat_ec2_hs2"/>
    <property type="match status" value="1"/>
</dbReference>
<feature type="binding site" evidence="9">
    <location>
        <position position="190"/>
    </location>
    <ligand>
        <name>[4Fe-4S] cluster</name>
        <dbReference type="ChEBI" id="CHEBI:49883"/>
    </ligand>
</feature>
<comment type="pathway">
    <text evidence="9">Isoprenoid biosynthesis; isopentenyl diphosphate biosynthesis via DXP pathway; isopentenyl diphosphate from 1-deoxy-D-xylulose 5-phosphate: step 6/6.</text>
</comment>
<evidence type="ECO:0000256" key="9">
    <source>
        <dbReference type="HAMAP-Rule" id="MF_00191"/>
    </source>
</evidence>
<dbReference type="NCBIfam" id="NF005208">
    <property type="entry name" value="PRK06676.1"/>
    <property type="match status" value="1"/>
</dbReference>
<protein>
    <recommendedName>
        <fullName evidence="9">4-hydroxy-3-methylbut-2-enyl diphosphate reductase</fullName>
        <shortName evidence="9">HMBPP reductase</shortName>
        <ecNumber evidence="9">1.17.7.4</ecNumber>
    </recommendedName>
</protein>
<dbReference type="InterPro" id="IPR050437">
    <property type="entry name" value="Ribos_protein_bS1-like"/>
</dbReference>
<feature type="binding site" evidence="9">
    <location>
        <position position="41"/>
    </location>
    <ligand>
        <name>isopentenyl diphosphate</name>
        <dbReference type="ChEBI" id="CHEBI:128769"/>
    </ligand>
</feature>
<accession>A0A9D1N4N4</accession>
<comment type="cofactor">
    <cofactor evidence="9">
        <name>[4Fe-4S] cluster</name>
        <dbReference type="ChEBI" id="CHEBI:49883"/>
    </cofactor>
    <text evidence="9">Binds 1 [4Fe-4S] cluster per subunit.</text>
</comment>
<sequence length="813" mass="88247">MRILLGGHSGFCFGVRRAVEMAERLSALPGRRVYTCGRLIHNEQVLRALAARGVTAVEDPSALGPGDTLILRAHGVPPEVEAACRARGVTVADATCPFVKRIHRLVAQAAAQGVAALIAGSGSHPEVVGIRGYARAGAYVLERPEDAAALPRLERACLVAQTTLGRERYAEIAAAVRARVDALTVHDTICDTTRLRRRETELIAARNTRMFVLGSRTSANTAGLAAIAKNLCENAEMVEDIDKLFLANLQSDDIIGMVAGASTPDWMIREVVQRMSELETTTIETIEAEAPAGEIAVPTEPVAEAAAAEPAAAETAAAPAEPAAAEAPVAAEPAAEPESAAQPAQAEPAAEPAAPAEAEQPAADKTEESSEFAEAFEKTLTRIRNGQIIKGTVLQIVDGEVYVNVGYKSDGVIPKNEYSSDPDADPSAQLKVGDEIEVEVLKVNDGEGNVLLSHKNVESRKLWDQLMAEEGIEERVFDAVAKEAVKGGIIADINGIRAFVPASQVSNKYIENLNDFVGKPMRLKVLEIDKQRKRIVASQKQVLLAEAAAAKRAKWESLVVGSKVKGVVRRITDFGAFVDIGGIDGLVHVTDAAWGRVKHTSDVFTIGQEIEVLILNVDVEKERVSLGYKQLQPKPWSMADKKYPVGSIVEGKVVRIVPFGAFVALESTIDGLIHISQVGVRRIAKVEDELKVGDIVRCKVLDVNTEAKRISLSRREAILEEQPEVAEQLHAERERQHQERQEQRQRDREQQAQRRERSDRSAAQADMGERRSERSDRRRRSSEDGDYELPPVQATTTSLADLFQGFKADESED</sequence>
<dbReference type="HAMAP" id="MF_00191">
    <property type="entry name" value="IspH"/>
    <property type="match status" value="1"/>
</dbReference>
<feature type="binding site" evidence="9">
    <location>
        <position position="12"/>
    </location>
    <ligand>
        <name>[4Fe-4S] cluster</name>
        <dbReference type="ChEBI" id="CHEBI:49883"/>
    </ligand>
</feature>
<dbReference type="NCBIfam" id="NF000907">
    <property type="entry name" value="PRK00087.1"/>
    <property type="match status" value="1"/>
</dbReference>
<reference evidence="12" key="2">
    <citation type="journal article" date="2021" name="PeerJ">
        <title>Extensive microbial diversity within the chicken gut microbiome revealed by metagenomics and culture.</title>
        <authorList>
            <person name="Gilroy R."/>
            <person name="Ravi A."/>
            <person name="Getino M."/>
            <person name="Pursley I."/>
            <person name="Horton D.L."/>
            <person name="Alikhan N.F."/>
            <person name="Baker D."/>
            <person name="Gharbi K."/>
            <person name="Hall N."/>
            <person name="Watson M."/>
            <person name="Adriaenssens E.M."/>
            <person name="Foster-Nyarko E."/>
            <person name="Jarju S."/>
            <person name="Secka A."/>
            <person name="Antonio M."/>
            <person name="Oren A."/>
            <person name="Chaudhuri R.R."/>
            <person name="La Ragione R."/>
            <person name="Hildebrand F."/>
            <person name="Pallen M.J."/>
        </authorList>
    </citation>
    <scope>NUCLEOTIDE SEQUENCE</scope>
    <source>
        <strain evidence="12">ChiGjej2B2-16831</strain>
    </source>
</reference>
<feature type="binding site" evidence="9">
    <location>
        <position position="96"/>
    </location>
    <ligand>
        <name>[4Fe-4S] cluster</name>
        <dbReference type="ChEBI" id="CHEBI:49883"/>
    </ligand>
</feature>
<dbReference type="FunFam" id="2.40.50.140:FF:000051">
    <property type="entry name" value="RNA-binding transcriptional accessory protein"/>
    <property type="match status" value="1"/>
</dbReference>
<feature type="binding site" evidence="9">
    <location>
        <position position="162"/>
    </location>
    <ligand>
        <name>(2E)-4-hydroxy-3-methylbut-2-enyl diphosphate</name>
        <dbReference type="ChEBI" id="CHEBI:128753"/>
    </ligand>
</feature>
<dbReference type="InterPro" id="IPR003451">
    <property type="entry name" value="LytB/IspH"/>
</dbReference>
<evidence type="ECO:0000256" key="3">
    <source>
        <dbReference type="ARBA" id="ARBA00022723"/>
    </source>
</evidence>
<keyword evidence="3 9" id="KW-0479">Metal-binding</keyword>
<dbReference type="GO" id="GO:0016114">
    <property type="term" value="P:terpenoid biosynthetic process"/>
    <property type="evidence" value="ECO:0007669"/>
    <property type="project" value="UniProtKB-UniRule"/>
</dbReference>
<dbReference type="SUPFAM" id="SSF50249">
    <property type="entry name" value="Nucleic acid-binding proteins"/>
    <property type="match status" value="4"/>
</dbReference>
<comment type="function">
    <text evidence="9">Catalyzes the conversion of 1-hydroxy-2-methyl-2-(E)-butenyl 4-diphosphate (HMBPP) into a mixture of isopentenyl diphosphate (IPP) and dimethylallyl diphosphate (DMAPP). Acts in the terminal step of the DOXP/MEP pathway for isoprenoid precursor biosynthesis.</text>
</comment>
<dbReference type="GO" id="GO:0019288">
    <property type="term" value="P:isopentenyl diphosphate biosynthetic process, methylerythritol 4-phosphate pathway"/>
    <property type="evidence" value="ECO:0007669"/>
    <property type="project" value="UniProtKB-UniRule"/>
</dbReference>
<gene>
    <name evidence="9" type="primary">ispH</name>
    <name evidence="12" type="ORF">IAD24_07935</name>
</gene>
<feature type="binding site" evidence="9">
    <location>
        <position position="220"/>
    </location>
    <ligand>
        <name>isopentenyl diphosphate</name>
        <dbReference type="ChEBI" id="CHEBI:128769"/>
    </ligand>
</feature>
<dbReference type="PRINTS" id="PR00681">
    <property type="entry name" value="RIBOSOMALS1"/>
</dbReference>
<feature type="binding site" evidence="9">
    <location>
        <position position="262"/>
    </location>
    <ligand>
        <name>dimethylallyl diphosphate</name>
        <dbReference type="ChEBI" id="CHEBI:57623"/>
    </ligand>
</feature>
<comment type="similarity">
    <text evidence="9">Belongs to the IspH family.</text>
</comment>
<evidence type="ECO:0000313" key="12">
    <source>
        <dbReference type="EMBL" id="HIU95069.1"/>
    </source>
</evidence>
<feature type="binding site" evidence="9">
    <location>
        <position position="218"/>
    </location>
    <ligand>
        <name>dimethylallyl diphosphate</name>
        <dbReference type="ChEBI" id="CHEBI:57623"/>
    </ligand>
</feature>
<dbReference type="GO" id="GO:0003729">
    <property type="term" value="F:mRNA binding"/>
    <property type="evidence" value="ECO:0007669"/>
    <property type="project" value="TreeGrafter"/>
</dbReference>
<dbReference type="Pfam" id="PF00575">
    <property type="entry name" value="S1"/>
    <property type="match status" value="4"/>
</dbReference>
<feature type="compositionally biased region" description="Low complexity" evidence="10">
    <location>
        <begin position="302"/>
        <end position="361"/>
    </location>
</feature>
<feature type="binding site" evidence="9">
    <location>
        <position position="262"/>
    </location>
    <ligand>
        <name>isopentenyl diphosphate</name>
        <dbReference type="ChEBI" id="CHEBI:128769"/>
    </ligand>
</feature>
<dbReference type="Gene3D" id="3.40.1010.20">
    <property type="entry name" value="4-hydroxy-3-methylbut-2-enyl diphosphate reductase, catalytic domain"/>
    <property type="match status" value="2"/>
</dbReference>
<dbReference type="NCBIfam" id="TIGR00216">
    <property type="entry name" value="ispH_lytB"/>
    <property type="match status" value="1"/>
</dbReference>
<feature type="binding site" evidence="9">
    <location>
        <position position="74"/>
    </location>
    <ligand>
        <name>dimethylallyl diphosphate</name>
        <dbReference type="ChEBI" id="CHEBI:57623"/>
    </ligand>
</feature>
<comment type="catalytic activity">
    <reaction evidence="9">
        <text>dimethylallyl diphosphate + 2 oxidized [2Fe-2S]-[ferredoxin] + H2O = (2E)-4-hydroxy-3-methylbut-2-enyl diphosphate + 2 reduced [2Fe-2S]-[ferredoxin] + 2 H(+)</text>
        <dbReference type="Rhea" id="RHEA:24825"/>
        <dbReference type="Rhea" id="RHEA-COMP:10000"/>
        <dbReference type="Rhea" id="RHEA-COMP:10001"/>
        <dbReference type="ChEBI" id="CHEBI:15377"/>
        <dbReference type="ChEBI" id="CHEBI:15378"/>
        <dbReference type="ChEBI" id="CHEBI:33737"/>
        <dbReference type="ChEBI" id="CHEBI:33738"/>
        <dbReference type="ChEBI" id="CHEBI:57623"/>
        <dbReference type="ChEBI" id="CHEBI:128753"/>
        <dbReference type="EC" id="1.17.7.4"/>
    </reaction>
</comment>
<feature type="binding site" evidence="9">
    <location>
        <position position="218"/>
    </location>
    <ligand>
        <name>(2E)-4-hydroxy-3-methylbut-2-enyl diphosphate</name>
        <dbReference type="ChEBI" id="CHEBI:128753"/>
    </ligand>
</feature>
<dbReference type="GO" id="GO:0051745">
    <property type="term" value="F:4-hydroxy-3-methylbut-2-enyl diphosphate reductase activity"/>
    <property type="evidence" value="ECO:0007669"/>
    <property type="project" value="UniProtKB-UniRule"/>
</dbReference>
<dbReference type="Gene3D" id="3.40.50.11270">
    <property type="match status" value="1"/>
</dbReference>
<dbReference type="GO" id="GO:0006412">
    <property type="term" value="P:translation"/>
    <property type="evidence" value="ECO:0007669"/>
    <property type="project" value="TreeGrafter"/>
</dbReference>
<feature type="binding site" evidence="9">
    <location>
        <position position="74"/>
    </location>
    <ligand>
        <name>(2E)-4-hydroxy-3-methylbut-2-enyl diphosphate</name>
        <dbReference type="ChEBI" id="CHEBI:128753"/>
    </ligand>
</feature>
<evidence type="ECO:0000256" key="6">
    <source>
        <dbReference type="ARBA" id="ARBA00023014"/>
    </source>
</evidence>
<evidence type="ECO:0000256" key="1">
    <source>
        <dbReference type="ARBA" id="ARBA00006767"/>
    </source>
</evidence>
<comment type="pathway">
    <text evidence="9">Isoprenoid biosynthesis; dimethylallyl diphosphate biosynthesis; dimethylallyl diphosphate from (2E)-4-hydroxy-3-methylbutenyl diphosphate: step 1/1.</text>
</comment>
<dbReference type="Pfam" id="PF02401">
    <property type="entry name" value="LYTB"/>
    <property type="match status" value="1"/>
</dbReference>
<dbReference type="PANTHER" id="PTHR10724:SF7">
    <property type="entry name" value="SMALL RIBOSOMAL SUBUNIT PROTEIN BS1C"/>
    <property type="match status" value="1"/>
</dbReference>
<feature type="region of interest" description="Disordered" evidence="10">
    <location>
        <begin position="302"/>
        <end position="373"/>
    </location>
</feature>
<dbReference type="InterPro" id="IPR012340">
    <property type="entry name" value="NA-bd_OB-fold"/>
</dbReference>
<feature type="domain" description="S1 motif" evidence="11">
    <location>
        <begin position="386"/>
        <end position="455"/>
    </location>
</feature>
<dbReference type="PROSITE" id="PS50126">
    <property type="entry name" value="S1"/>
    <property type="match status" value="4"/>
</dbReference>
<dbReference type="GO" id="GO:0051539">
    <property type="term" value="F:4 iron, 4 sulfur cluster binding"/>
    <property type="evidence" value="ECO:0007669"/>
    <property type="project" value="UniProtKB-UniRule"/>
</dbReference>
<feature type="binding site" evidence="9">
    <location>
        <position position="262"/>
    </location>
    <ligand>
        <name>(2E)-4-hydroxy-3-methylbut-2-enyl diphosphate</name>
        <dbReference type="ChEBI" id="CHEBI:128753"/>
    </ligand>
</feature>
<keyword evidence="7" id="KW-0687">Ribonucleoprotein</keyword>
<evidence type="ECO:0000256" key="7">
    <source>
        <dbReference type="ARBA" id="ARBA00023274"/>
    </source>
</evidence>
<keyword evidence="6 9" id="KW-0411">Iron-sulfur</keyword>
<dbReference type="GO" id="GO:0003735">
    <property type="term" value="F:structural constituent of ribosome"/>
    <property type="evidence" value="ECO:0007669"/>
    <property type="project" value="TreeGrafter"/>
</dbReference>
<feature type="binding site" evidence="9">
    <location>
        <position position="220"/>
    </location>
    <ligand>
        <name>(2E)-4-hydroxy-3-methylbut-2-enyl diphosphate</name>
        <dbReference type="ChEBI" id="CHEBI:128753"/>
    </ligand>
</feature>
<evidence type="ECO:0000256" key="8">
    <source>
        <dbReference type="ARBA" id="ARBA00025604"/>
    </source>
</evidence>
<evidence type="ECO:0000259" key="11">
    <source>
        <dbReference type="PROSITE" id="PS50126"/>
    </source>
</evidence>
<feature type="domain" description="S1 motif" evidence="11">
    <location>
        <begin position="646"/>
        <end position="715"/>
    </location>
</feature>
<comment type="function">
    <text evidence="8">Binds mRNA; thus facilitating recognition of the initiation point. It is needed to translate mRNA with a short Shine-Dalgarno (SD) purine-rich sequence.</text>
</comment>
<dbReference type="Gene3D" id="2.40.50.140">
    <property type="entry name" value="Nucleic acid-binding proteins"/>
    <property type="match status" value="4"/>
</dbReference>
<feature type="binding site" evidence="9">
    <location>
        <position position="124"/>
    </location>
    <ligand>
        <name>isopentenyl diphosphate</name>
        <dbReference type="ChEBI" id="CHEBI:128769"/>
    </ligand>
</feature>
<dbReference type="EMBL" id="DVNZ01000254">
    <property type="protein sequence ID" value="HIU95069.1"/>
    <property type="molecule type" value="Genomic_DNA"/>
</dbReference>
<dbReference type="CDD" id="cd13944">
    <property type="entry name" value="lytB_ispH"/>
    <property type="match status" value="1"/>
</dbReference>
<feature type="compositionally biased region" description="Basic and acidic residues" evidence="10">
    <location>
        <begin position="731"/>
        <end position="760"/>
    </location>
</feature>
<feature type="binding site" evidence="9">
    <location>
        <position position="124"/>
    </location>
    <ligand>
        <name>dimethylallyl diphosphate</name>
        <dbReference type="ChEBI" id="CHEBI:57623"/>
    </ligand>
</feature>
<evidence type="ECO:0000256" key="2">
    <source>
        <dbReference type="ARBA" id="ARBA00022485"/>
    </source>
</evidence>
<feature type="domain" description="S1 motif" evidence="11">
    <location>
        <begin position="474"/>
        <end position="540"/>
    </location>
</feature>
<dbReference type="CDD" id="cd05688">
    <property type="entry name" value="S1_RPS1_repeat_ec3"/>
    <property type="match status" value="1"/>
</dbReference>
<name>A0A9D1N4N4_9FIRM</name>
<comment type="caution">
    <text evidence="9">Lacks conserved residue(s) required for the propagation of feature annotation.</text>
</comment>
<dbReference type="SMART" id="SM00316">
    <property type="entry name" value="S1"/>
    <property type="match status" value="4"/>
</dbReference>
<comment type="similarity">
    <text evidence="1">Belongs to the bacterial ribosomal protein bS1 family.</text>
</comment>
<comment type="caution">
    <text evidence="12">The sequence shown here is derived from an EMBL/GenBank/DDBJ whole genome shotgun (WGS) entry which is preliminary data.</text>
</comment>
<feature type="domain" description="S1 motif" evidence="11">
    <location>
        <begin position="561"/>
        <end position="629"/>
    </location>
</feature>
<feature type="active site" description="Proton donor" evidence="9">
    <location>
        <position position="126"/>
    </location>
</feature>
<dbReference type="GO" id="GO:0050992">
    <property type="term" value="P:dimethylallyl diphosphate biosynthetic process"/>
    <property type="evidence" value="ECO:0007669"/>
    <property type="project" value="UniProtKB-UniRule"/>
</dbReference>
<evidence type="ECO:0000256" key="10">
    <source>
        <dbReference type="SAM" id="MobiDB-lite"/>
    </source>
</evidence>
<evidence type="ECO:0000313" key="13">
    <source>
        <dbReference type="Proteomes" id="UP000824128"/>
    </source>
</evidence>
<dbReference type="InterPro" id="IPR003029">
    <property type="entry name" value="S1_domain"/>
</dbReference>
<feature type="binding site" evidence="9">
    <location>
        <position position="41"/>
    </location>
    <ligand>
        <name>(2E)-4-hydroxy-3-methylbut-2-enyl diphosphate</name>
        <dbReference type="ChEBI" id="CHEBI:128753"/>
    </ligand>
</feature>
<evidence type="ECO:0000256" key="4">
    <source>
        <dbReference type="ARBA" id="ARBA00022980"/>
    </source>
</evidence>
<reference evidence="12" key="1">
    <citation type="submission" date="2020-10" db="EMBL/GenBank/DDBJ databases">
        <authorList>
            <person name="Gilroy R."/>
        </authorList>
    </citation>
    <scope>NUCLEOTIDE SEQUENCE</scope>
    <source>
        <strain evidence="12">ChiGjej2B2-16831</strain>
    </source>
</reference>
<feature type="binding site" evidence="9">
    <location>
        <position position="41"/>
    </location>
    <ligand>
        <name>dimethylallyl diphosphate</name>
        <dbReference type="ChEBI" id="CHEBI:57623"/>
    </ligand>
</feature>
<dbReference type="GO" id="GO:0046872">
    <property type="term" value="F:metal ion binding"/>
    <property type="evidence" value="ECO:0007669"/>
    <property type="project" value="UniProtKB-KW"/>
</dbReference>
<feature type="binding site" evidence="9">
    <location>
        <position position="74"/>
    </location>
    <ligand>
        <name>isopentenyl diphosphate</name>
        <dbReference type="ChEBI" id="CHEBI:128769"/>
    </ligand>
</feature>
<keyword evidence="9 12" id="KW-0560">Oxidoreductase</keyword>
<feature type="binding site" evidence="9">
    <location>
        <position position="124"/>
    </location>
    <ligand>
        <name>(2E)-4-hydroxy-3-methylbut-2-enyl diphosphate</name>
        <dbReference type="ChEBI" id="CHEBI:128753"/>
    </ligand>
</feature>
<feature type="compositionally biased region" description="Basic and acidic residues" evidence="10">
    <location>
        <begin position="767"/>
        <end position="776"/>
    </location>
</feature>
<dbReference type="Proteomes" id="UP000824128">
    <property type="component" value="Unassembled WGS sequence"/>
</dbReference>
<comment type="catalytic activity">
    <reaction evidence="9">
        <text>isopentenyl diphosphate + 2 oxidized [2Fe-2S]-[ferredoxin] + H2O = (2E)-4-hydroxy-3-methylbut-2-enyl diphosphate + 2 reduced [2Fe-2S]-[ferredoxin] + 2 H(+)</text>
        <dbReference type="Rhea" id="RHEA:24488"/>
        <dbReference type="Rhea" id="RHEA-COMP:10000"/>
        <dbReference type="Rhea" id="RHEA-COMP:10001"/>
        <dbReference type="ChEBI" id="CHEBI:15377"/>
        <dbReference type="ChEBI" id="CHEBI:15378"/>
        <dbReference type="ChEBI" id="CHEBI:33737"/>
        <dbReference type="ChEBI" id="CHEBI:33738"/>
        <dbReference type="ChEBI" id="CHEBI:128753"/>
        <dbReference type="ChEBI" id="CHEBI:128769"/>
        <dbReference type="EC" id="1.17.7.4"/>
    </reaction>
</comment>
<keyword evidence="5 9" id="KW-0408">Iron</keyword>
<dbReference type="AlphaFoldDB" id="A0A9D1N4N4"/>
<dbReference type="FunFam" id="2.40.50.140:FF:000103">
    <property type="entry name" value="protein RRP5 homolog"/>
    <property type="match status" value="1"/>
</dbReference>
<dbReference type="GO" id="GO:0022627">
    <property type="term" value="C:cytosolic small ribosomal subunit"/>
    <property type="evidence" value="ECO:0007669"/>
    <property type="project" value="TreeGrafter"/>
</dbReference>
<proteinExistence type="inferred from homology"/>
<keyword evidence="9" id="KW-0414">Isoprene biosynthesis</keyword>
<feature type="binding site" evidence="9">
    <location>
        <position position="218"/>
    </location>
    <ligand>
        <name>isopentenyl diphosphate</name>
        <dbReference type="ChEBI" id="CHEBI:128769"/>
    </ligand>
</feature>
<dbReference type="EC" id="1.17.7.4" evidence="9"/>
<keyword evidence="2 9" id="KW-0004">4Fe-4S</keyword>